<evidence type="ECO:0000313" key="3">
    <source>
        <dbReference type="Proteomes" id="UP000075880"/>
    </source>
</evidence>
<proteinExistence type="predicted"/>
<organism evidence="2 3">
    <name type="scientific">Anopheles atroparvus</name>
    <name type="common">European mosquito</name>
    <dbReference type="NCBI Taxonomy" id="41427"/>
    <lineage>
        <taxon>Eukaryota</taxon>
        <taxon>Metazoa</taxon>
        <taxon>Ecdysozoa</taxon>
        <taxon>Arthropoda</taxon>
        <taxon>Hexapoda</taxon>
        <taxon>Insecta</taxon>
        <taxon>Pterygota</taxon>
        <taxon>Neoptera</taxon>
        <taxon>Endopterygota</taxon>
        <taxon>Diptera</taxon>
        <taxon>Nematocera</taxon>
        <taxon>Culicoidea</taxon>
        <taxon>Culicidae</taxon>
        <taxon>Anophelinae</taxon>
        <taxon>Anopheles</taxon>
    </lineage>
</organism>
<dbReference type="Proteomes" id="UP000075880">
    <property type="component" value="Unassembled WGS sequence"/>
</dbReference>
<dbReference type="EnsemblMetazoa" id="ENSAATROPT013506">
    <property type="protein sequence ID" value="ENSAATROPP012291"/>
    <property type="gene ID" value="ENSAATROPG010967"/>
</dbReference>
<name>A0AAG5DMD9_ANOAO</name>
<keyword evidence="1" id="KW-0732">Signal</keyword>
<dbReference type="PROSITE" id="PS51257">
    <property type="entry name" value="PROKAR_LIPOPROTEIN"/>
    <property type="match status" value="1"/>
</dbReference>
<evidence type="ECO:0000313" key="2">
    <source>
        <dbReference type="EnsemblMetazoa" id="ENSAATROPP012291"/>
    </source>
</evidence>
<reference evidence="2" key="1">
    <citation type="submission" date="2024-04" db="UniProtKB">
        <authorList>
            <consortium name="EnsemblMetazoa"/>
        </authorList>
    </citation>
    <scope>IDENTIFICATION</scope>
    <source>
        <strain evidence="2">EBRO</strain>
    </source>
</reference>
<sequence>MRRIVTLAVVLGSLSCGHCAKKPSAPPTAVPPTPNLQMVYMEPDRMEKIGEQRFAIYCYAGQNQTWKD</sequence>
<keyword evidence="3" id="KW-1185">Reference proteome</keyword>
<evidence type="ECO:0000256" key="1">
    <source>
        <dbReference type="SAM" id="SignalP"/>
    </source>
</evidence>
<dbReference type="AlphaFoldDB" id="A0AAG5DMD9"/>
<protein>
    <submittedName>
        <fullName evidence="2">Uncharacterized protein</fullName>
    </submittedName>
</protein>
<feature type="signal peptide" evidence="1">
    <location>
        <begin position="1"/>
        <end position="19"/>
    </location>
</feature>
<accession>A0AAG5DMD9</accession>
<feature type="chain" id="PRO_5042511281" evidence="1">
    <location>
        <begin position="20"/>
        <end position="68"/>
    </location>
</feature>